<comment type="caution">
    <text evidence="3">The sequence shown here is derived from an EMBL/GenBank/DDBJ whole genome shotgun (WGS) entry which is preliminary data.</text>
</comment>
<proteinExistence type="predicted"/>
<name>A0ABP8KXE5_9BURK</name>
<keyword evidence="1" id="KW-1133">Transmembrane helix</keyword>
<feature type="transmembrane region" description="Helical" evidence="1">
    <location>
        <begin position="57"/>
        <end position="80"/>
    </location>
</feature>
<accession>A0ABP8KXE5</accession>
<feature type="domain" description="Sodium symporter small subunit" evidence="2">
    <location>
        <begin position="21"/>
        <end position="85"/>
    </location>
</feature>
<keyword evidence="1" id="KW-0472">Membrane</keyword>
<evidence type="ECO:0000259" key="2">
    <source>
        <dbReference type="Pfam" id="PF13937"/>
    </source>
</evidence>
<dbReference type="Pfam" id="PF13937">
    <property type="entry name" value="DUF4212"/>
    <property type="match status" value="1"/>
</dbReference>
<gene>
    <name evidence="3" type="ORF">GCM10023090_02680</name>
</gene>
<dbReference type="EMBL" id="BAABEX010000002">
    <property type="protein sequence ID" value="GAA4418106.1"/>
    <property type="molecule type" value="Genomic_DNA"/>
</dbReference>
<dbReference type="InterPro" id="IPR019886">
    <property type="entry name" value="Na_symporter_ssu"/>
</dbReference>
<feature type="transmembrane region" description="Helical" evidence="1">
    <location>
        <begin position="27"/>
        <end position="45"/>
    </location>
</feature>
<protein>
    <recommendedName>
        <fullName evidence="2">Sodium symporter small subunit domain-containing protein</fullName>
    </recommendedName>
</protein>
<reference evidence="4" key="1">
    <citation type="journal article" date="2019" name="Int. J. Syst. Evol. Microbiol.">
        <title>The Global Catalogue of Microorganisms (GCM) 10K type strain sequencing project: providing services to taxonomists for standard genome sequencing and annotation.</title>
        <authorList>
            <consortium name="The Broad Institute Genomics Platform"/>
            <consortium name="The Broad Institute Genome Sequencing Center for Infectious Disease"/>
            <person name="Wu L."/>
            <person name="Ma J."/>
        </authorList>
    </citation>
    <scope>NUCLEOTIDE SEQUENCE [LARGE SCALE GENOMIC DNA]</scope>
    <source>
        <strain evidence="4">JCM 31890</strain>
    </source>
</reference>
<sequence length="110" mass="11696">MAPIPPESEQESAVAVLHDARHLRLKAVLLAVWALVSFGTAYCARDLQNLLLGEWPLAYWMAAQGAVLVFIGIVVVYCVAMNHFEAADARAAAEVAAGDGAPLSPTDRHG</sequence>
<evidence type="ECO:0000313" key="3">
    <source>
        <dbReference type="EMBL" id="GAA4418106.1"/>
    </source>
</evidence>
<dbReference type="Proteomes" id="UP001501788">
    <property type="component" value="Unassembled WGS sequence"/>
</dbReference>
<dbReference type="RefSeq" id="WP_345060455.1">
    <property type="nucleotide sequence ID" value="NZ_BAABEX010000002.1"/>
</dbReference>
<dbReference type="NCBIfam" id="TIGR03647">
    <property type="entry name" value="Na_symport_sm"/>
    <property type="match status" value="1"/>
</dbReference>
<keyword evidence="1" id="KW-0812">Transmembrane</keyword>
<keyword evidence="4" id="KW-1185">Reference proteome</keyword>
<evidence type="ECO:0000313" key="4">
    <source>
        <dbReference type="Proteomes" id="UP001501788"/>
    </source>
</evidence>
<evidence type="ECO:0000256" key="1">
    <source>
        <dbReference type="SAM" id="Phobius"/>
    </source>
</evidence>
<organism evidence="3 4">
    <name type="scientific">Acidovorax lacteus</name>
    <dbReference type="NCBI Taxonomy" id="1924988"/>
    <lineage>
        <taxon>Bacteria</taxon>
        <taxon>Pseudomonadati</taxon>
        <taxon>Pseudomonadota</taxon>
        <taxon>Betaproteobacteria</taxon>
        <taxon>Burkholderiales</taxon>
        <taxon>Comamonadaceae</taxon>
        <taxon>Acidovorax</taxon>
    </lineage>
</organism>